<dbReference type="Proteomes" id="UP000838878">
    <property type="component" value="Chromosome 9"/>
</dbReference>
<gene>
    <name evidence="2" type="ORF">BINO364_LOCUS16780</name>
</gene>
<sequence>MTPFFVLLYIIYFASSVTQGEKDKLHQCNGYQANYNITDVLGTWFVVALVPDRGFPRLRQISCYKMDISETDEAGLRWLVSRKFESPSQELIDRIKGTIIRQRYHSEKPFDIWSKSIPGINGCFKQLFSLETNNSRIADAEALGTGMQLHLMESNDEFGPYLVQILWGRLISAVIYRRTEGVSSERLVPIHDFLTNLRGYQKMPRICDPPSKEVVPPPTTLE</sequence>
<dbReference type="AlphaFoldDB" id="A0A8J9YIH7"/>
<proteinExistence type="predicted"/>
<reference evidence="2" key="1">
    <citation type="submission" date="2021-12" db="EMBL/GenBank/DDBJ databases">
        <authorList>
            <person name="Martin H S."/>
        </authorList>
    </citation>
    <scope>NUCLEOTIDE SEQUENCE</scope>
</reference>
<dbReference type="PROSITE" id="PS00213">
    <property type="entry name" value="LIPOCALIN"/>
    <property type="match status" value="1"/>
</dbReference>
<accession>A0A8J9YIH7</accession>
<dbReference type="InterPro" id="IPR022272">
    <property type="entry name" value="Lipocalin_CS"/>
</dbReference>
<evidence type="ECO:0000313" key="3">
    <source>
        <dbReference type="Proteomes" id="UP000838878"/>
    </source>
</evidence>
<dbReference type="OrthoDB" id="7240065at2759"/>
<protein>
    <submittedName>
        <fullName evidence="2">Uncharacterized protein</fullName>
    </submittedName>
</protein>
<feature type="signal peptide" evidence="1">
    <location>
        <begin position="1"/>
        <end position="20"/>
    </location>
</feature>
<keyword evidence="1" id="KW-0732">Signal</keyword>
<keyword evidence="3" id="KW-1185">Reference proteome</keyword>
<dbReference type="EMBL" id="OV170229">
    <property type="protein sequence ID" value="CAH0732029.1"/>
    <property type="molecule type" value="Genomic_DNA"/>
</dbReference>
<feature type="chain" id="PRO_5035418765" evidence="1">
    <location>
        <begin position="21"/>
        <end position="222"/>
    </location>
</feature>
<name>A0A8J9YIH7_9NEOP</name>
<evidence type="ECO:0000256" key="1">
    <source>
        <dbReference type="SAM" id="SignalP"/>
    </source>
</evidence>
<evidence type="ECO:0000313" key="2">
    <source>
        <dbReference type="EMBL" id="CAH0732029.1"/>
    </source>
</evidence>
<feature type="non-terminal residue" evidence="2">
    <location>
        <position position="222"/>
    </location>
</feature>
<organism evidence="2 3">
    <name type="scientific">Brenthis ino</name>
    <name type="common">lesser marbled fritillary</name>
    <dbReference type="NCBI Taxonomy" id="405034"/>
    <lineage>
        <taxon>Eukaryota</taxon>
        <taxon>Metazoa</taxon>
        <taxon>Ecdysozoa</taxon>
        <taxon>Arthropoda</taxon>
        <taxon>Hexapoda</taxon>
        <taxon>Insecta</taxon>
        <taxon>Pterygota</taxon>
        <taxon>Neoptera</taxon>
        <taxon>Endopterygota</taxon>
        <taxon>Lepidoptera</taxon>
        <taxon>Glossata</taxon>
        <taxon>Ditrysia</taxon>
        <taxon>Papilionoidea</taxon>
        <taxon>Nymphalidae</taxon>
        <taxon>Heliconiinae</taxon>
        <taxon>Argynnini</taxon>
        <taxon>Brenthis</taxon>
    </lineage>
</organism>